<dbReference type="AlphaFoldDB" id="A0A0K2SWJ3"/>
<comment type="subcellular location">
    <subcellularLocation>
        <location evidence="1">Golgi apparatus membrane</location>
        <topology evidence="1">Single-pass type II membrane protein</topology>
    </subcellularLocation>
</comment>
<dbReference type="Gene3D" id="3.90.550.10">
    <property type="entry name" value="Spore Coat Polysaccharide Biosynthesis Protein SpsA, Chain A"/>
    <property type="match status" value="2"/>
</dbReference>
<dbReference type="PANTHER" id="PTHR12270">
    <property type="entry name" value="GLYCOSYLTRANSFERASE-RELATED"/>
    <property type="match status" value="1"/>
</dbReference>
<evidence type="ECO:0000256" key="4">
    <source>
        <dbReference type="ARBA" id="ARBA00022692"/>
    </source>
</evidence>
<name>A0A0K2SWJ3_LEPSM</name>
<feature type="region of interest" description="Disordered" evidence="11">
    <location>
        <begin position="87"/>
        <end position="107"/>
    </location>
</feature>
<evidence type="ECO:0000256" key="1">
    <source>
        <dbReference type="ARBA" id="ARBA00004323"/>
    </source>
</evidence>
<proteinExistence type="predicted"/>
<dbReference type="SUPFAM" id="SSF53448">
    <property type="entry name" value="Nucleotide-diphospho-sugar transferases"/>
    <property type="match status" value="1"/>
</dbReference>
<evidence type="ECO:0000256" key="3">
    <source>
        <dbReference type="ARBA" id="ARBA00022679"/>
    </source>
</evidence>
<feature type="transmembrane region" description="Helical" evidence="12">
    <location>
        <begin position="12"/>
        <end position="30"/>
    </location>
</feature>
<dbReference type="Pfam" id="PF13896">
    <property type="entry name" value="Glyco_transf_49"/>
    <property type="match status" value="1"/>
</dbReference>
<evidence type="ECO:0000256" key="7">
    <source>
        <dbReference type="ARBA" id="ARBA00023034"/>
    </source>
</evidence>
<dbReference type="FunFam" id="3.90.550.10:FF:000229">
    <property type="entry name" value="Glycosyltransferase-like protein LARGE"/>
    <property type="match status" value="1"/>
</dbReference>
<evidence type="ECO:0000256" key="5">
    <source>
        <dbReference type="ARBA" id="ARBA00022968"/>
    </source>
</evidence>
<evidence type="ECO:0000256" key="8">
    <source>
        <dbReference type="ARBA" id="ARBA00023136"/>
    </source>
</evidence>
<accession>A0A0K2SWJ3</accession>
<protein>
    <submittedName>
        <fullName evidence="13">Uncharacterized protein</fullName>
    </submittedName>
</protein>
<organism evidence="13">
    <name type="scientific">Lepeophtheirus salmonis</name>
    <name type="common">Salmon louse</name>
    <name type="synonym">Caligus salmonis</name>
    <dbReference type="NCBI Taxonomy" id="72036"/>
    <lineage>
        <taxon>Eukaryota</taxon>
        <taxon>Metazoa</taxon>
        <taxon>Ecdysozoa</taxon>
        <taxon>Arthropoda</taxon>
        <taxon>Crustacea</taxon>
        <taxon>Multicrustacea</taxon>
        <taxon>Hexanauplia</taxon>
        <taxon>Copepoda</taxon>
        <taxon>Siphonostomatoida</taxon>
        <taxon>Caligidae</taxon>
        <taxon>Lepeophtheirus</taxon>
    </lineage>
</organism>
<dbReference type="GO" id="GO:0015020">
    <property type="term" value="F:glucuronosyltransferase activity"/>
    <property type="evidence" value="ECO:0007669"/>
    <property type="project" value="TreeGrafter"/>
</dbReference>
<dbReference type="FunFam" id="3.90.550.10:FF:000016">
    <property type="entry name" value="LARGE xylosyl- and glucuronyltransferase 2"/>
    <property type="match status" value="1"/>
</dbReference>
<dbReference type="InterPro" id="IPR029044">
    <property type="entry name" value="Nucleotide-diphossugar_trans"/>
</dbReference>
<keyword evidence="4 12" id="KW-0812">Transmembrane</keyword>
<dbReference type="EMBL" id="HACA01000376">
    <property type="protein sequence ID" value="CDW17737.1"/>
    <property type="molecule type" value="Transcribed_RNA"/>
</dbReference>
<keyword evidence="9" id="KW-0325">Glycoprotein</keyword>
<dbReference type="GO" id="GO:0035269">
    <property type="term" value="P:protein O-linked glycosylation via mannose"/>
    <property type="evidence" value="ECO:0007669"/>
    <property type="project" value="TreeGrafter"/>
</dbReference>
<feature type="coiled-coil region" evidence="10">
    <location>
        <begin position="53"/>
        <end position="80"/>
    </location>
</feature>
<dbReference type="InterPro" id="IPR002495">
    <property type="entry name" value="Glyco_trans_8"/>
</dbReference>
<dbReference type="GO" id="GO:0042285">
    <property type="term" value="F:xylosyltransferase activity"/>
    <property type="evidence" value="ECO:0007669"/>
    <property type="project" value="UniProtKB-ARBA"/>
</dbReference>
<evidence type="ECO:0000256" key="11">
    <source>
        <dbReference type="SAM" id="MobiDB-lite"/>
    </source>
</evidence>
<dbReference type="GO" id="GO:0000139">
    <property type="term" value="C:Golgi membrane"/>
    <property type="evidence" value="ECO:0007669"/>
    <property type="project" value="UniProtKB-SubCell"/>
</dbReference>
<keyword evidence="2" id="KW-0328">Glycosyltransferase</keyword>
<reference evidence="13" key="1">
    <citation type="submission" date="2014-05" db="EMBL/GenBank/DDBJ databases">
        <authorList>
            <person name="Chronopoulou M."/>
        </authorList>
    </citation>
    <scope>NUCLEOTIDE SEQUENCE</scope>
    <source>
        <tissue evidence="13">Whole organism</tissue>
    </source>
</reference>
<dbReference type="Pfam" id="PF01501">
    <property type="entry name" value="Glyco_transf_8"/>
    <property type="match status" value="1"/>
</dbReference>
<sequence>MGRGRKWFWFRYAHLSLFVLILLIIVFIHFKSKWVQLQLFNDPNNPLGLNGREARLADRVRDMEDQNQILRRQLSISQSQLISAMSQKRFPTSQEPPEEDEEYHHHSNKPCDDFVPKCDVLHIGIVCAGYNSSRSVVTLIKSILFYRKHPLHFHFITDPSTKQVLDTLFQTWKILQVKVSFYEEDVSNEVNWVPNKHYSGIYGLLKLTLPKVLSNVSKIIVLDTDVTLATDISKLWKYFSNFEVDQCLGLVENQSDWYIPGKLWKNHRPWPALGRGFNTGVILMDLNKLRSFQWNTKWKLIAEKDLTTLYVTALADQDIFNAVLKSYPQLLYKLPCNWNVQLSDNSRSSEFCYSLEVQDLNIIHFNSPKKLRVQNPHVEFFRNHFLTFIQYDGNLLRRDLIGCNVTTAKSVSNMESKGSDQSCYEFYLAGKTVYRTHIYFLDYLLPQSKDSLVTLVAQLSIDRLHMIENLCTQWSGPMSLALYLSDAEAQEFFTFASNSEILKRRKNIGYHVVYKEGSFYPVNYLRNVALNEVETDYVFLSDIDFLPGVETYSSLCNVIRNSKEHAKVTRAYVIPAFETQRYRLPKFPKNKAQVIDLLDEGTLLTFRYHIWMKGHSATDYGKWRTATSPYKIQWAEDFEPYIVVHKDLVPKYDTRFVGFGWNKVSYILELFASGFDFIVLPNVFMVHMPHAPSLDIARFRSSSSYRRCLNDLKKKFVKEINLKYGTSLKST</sequence>
<evidence type="ECO:0000256" key="12">
    <source>
        <dbReference type="SAM" id="Phobius"/>
    </source>
</evidence>
<dbReference type="InterPro" id="IPR051292">
    <property type="entry name" value="Xyl/GlcA_transferase"/>
</dbReference>
<dbReference type="OrthoDB" id="411524at2759"/>
<keyword evidence="6 12" id="KW-1133">Transmembrane helix</keyword>
<evidence type="ECO:0000256" key="6">
    <source>
        <dbReference type="ARBA" id="ARBA00022989"/>
    </source>
</evidence>
<evidence type="ECO:0000256" key="9">
    <source>
        <dbReference type="ARBA" id="ARBA00023180"/>
    </source>
</evidence>
<dbReference type="PANTHER" id="PTHR12270:SF25">
    <property type="entry name" value="GLYCOSYLTRANSFERASE-LIKE PROTEIN LARGE"/>
    <property type="match status" value="1"/>
</dbReference>
<evidence type="ECO:0000256" key="10">
    <source>
        <dbReference type="SAM" id="Coils"/>
    </source>
</evidence>
<evidence type="ECO:0000313" key="13">
    <source>
        <dbReference type="EMBL" id="CDW17737.1"/>
    </source>
</evidence>
<keyword evidence="7" id="KW-0333">Golgi apparatus</keyword>
<evidence type="ECO:0000256" key="2">
    <source>
        <dbReference type="ARBA" id="ARBA00022676"/>
    </source>
</evidence>
<keyword evidence="10" id="KW-0175">Coiled coil</keyword>
<keyword evidence="3" id="KW-0808">Transferase</keyword>
<keyword evidence="8 12" id="KW-0472">Membrane</keyword>
<keyword evidence="5" id="KW-0735">Signal-anchor</keyword>